<accession>A0ABS2GQL8</accession>
<dbReference type="EMBL" id="JACSNR010000009">
    <property type="protein sequence ID" value="MBM6923906.1"/>
    <property type="molecule type" value="Genomic_DNA"/>
</dbReference>
<protein>
    <submittedName>
        <fullName evidence="1">Uncharacterized protein</fullName>
    </submittedName>
</protein>
<dbReference type="Proteomes" id="UP000724149">
    <property type="component" value="Unassembled WGS sequence"/>
</dbReference>
<proteinExistence type="predicted"/>
<reference evidence="1 2" key="1">
    <citation type="journal article" date="2021" name="Sci. Rep.">
        <title>The distribution of antibiotic resistance genes in chicken gut microbiota commensals.</title>
        <authorList>
            <person name="Juricova H."/>
            <person name="Matiasovicova J."/>
            <person name="Kubasova T."/>
            <person name="Cejkova D."/>
            <person name="Rychlik I."/>
        </authorList>
    </citation>
    <scope>NUCLEOTIDE SEQUENCE [LARGE SCALE GENOMIC DNA]</scope>
    <source>
        <strain evidence="1 2">An564</strain>
    </source>
</reference>
<sequence>MAQTVRVSLLEAEFEEHGITLTPEEESQAENSYADTRAAILAAIEDGSTDPNAARQTLETVQAYWEAMGWTEEEYARRAGESMMVSMKKAKLIETVYAGDGAALEAKLDAETEQVLSEAGYGAS</sequence>
<evidence type="ECO:0000313" key="1">
    <source>
        <dbReference type="EMBL" id="MBM6923906.1"/>
    </source>
</evidence>
<keyword evidence="2" id="KW-1185">Reference proteome</keyword>
<dbReference type="RefSeq" id="WP_204721524.1">
    <property type="nucleotide sequence ID" value="NZ_JACSNR010000009.1"/>
</dbReference>
<comment type="caution">
    <text evidence="1">The sequence shown here is derived from an EMBL/GenBank/DDBJ whole genome shotgun (WGS) entry which is preliminary data.</text>
</comment>
<organism evidence="1 2">
    <name type="scientific">Hydrogenoanaerobacterium saccharovorans</name>
    <dbReference type="NCBI Taxonomy" id="474960"/>
    <lineage>
        <taxon>Bacteria</taxon>
        <taxon>Bacillati</taxon>
        <taxon>Bacillota</taxon>
        <taxon>Clostridia</taxon>
        <taxon>Eubacteriales</taxon>
        <taxon>Oscillospiraceae</taxon>
        <taxon>Hydrogenoanaerobacterium</taxon>
    </lineage>
</organism>
<gene>
    <name evidence="1" type="ORF">H9X81_09435</name>
</gene>
<name>A0ABS2GQL8_9FIRM</name>
<evidence type="ECO:0000313" key="2">
    <source>
        <dbReference type="Proteomes" id="UP000724149"/>
    </source>
</evidence>